<dbReference type="AlphaFoldDB" id="A0A1Y3BBF0"/>
<dbReference type="GO" id="GO:0016740">
    <property type="term" value="F:transferase activity"/>
    <property type="evidence" value="ECO:0007669"/>
    <property type="project" value="UniProtKB-KW"/>
</dbReference>
<keyword evidence="1" id="KW-0808">Transferase</keyword>
<proteinExistence type="predicted"/>
<gene>
    <name evidence="1" type="ORF">BLA29_009284</name>
</gene>
<comment type="caution">
    <text evidence="1">The sequence shown here is derived from an EMBL/GenBank/DDBJ whole genome shotgun (WGS) entry which is preliminary data.</text>
</comment>
<reference evidence="1 2" key="1">
    <citation type="submission" date="2017-03" db="EMBL/GenBank/DDBJ databases">
        <title>Genome Survey of Euroglyphus maynei.</title>
        <authorList>
            <person name="Arlian L.G."/>
            <person name="Morgan M.S."/>
            <person name="Rider S.D."/>
        </authorList>
    </citation>
    <scope>NUCLEOTIDE SEQUENCE [LARGE SCALE GENOMIC DNA]</scope>
    <source>
        <strain evidence="1">Arlian Lab</strain>
        <tissue evidence="1">Whole body</tissue>
    </source>
</reference>
<organism evidence="1 2">
    <name type="scientific">Euroglyphus maynei</name>
    <name type="common">Mayne's house dust mite</name>
    <dbReference type="NCBI Taxonomy" id="6958"/>
    <lineage>
        <taxon>Eukaryota</taxon>
        <taxon>Metazoa</taxon>
        <taxon>Ecdysozoa</taxon>
        <taxon>Arthropoda</taxon>
        <taxon>Chelicerata</taxon>
        <taxon>Arachnida</taxon>
        <taxon>Acari</taxon>
        <taxon>Acariformes</taxon>
        <taxon>Sarcoptiformes</taxon>
        <taxon>Astigmata</taxon>
        <taxon>Psoroptidia</taxon>
        <taxon>Analgoidea</taxon>
        <taxon>Pyroglyphidae</taxon>
        <taxon>Pyroglyphinae</taxon>
        <taxon>Euroglyphus</taxon>
    </lineage>
</organism>
<sequence>MNSSLIYLIVMKTLADTDIYQTKTNDQCLSQTLFDLIIILEKFLLENNPNDFYAKLLLVCLYNSIGAALSSHNLYKLLEIKLIQNDTIGIGFDNYLL</sequence>
<dbReference type="EMBL" id="MUJZ01033086">
    <property type="protein sequence ID" value="OTF77344.1"/>
    <property type="molecule type" value="Genomic_DNA"/>
</dbReference>
<protein>
    <submittedName>
        <fullName evidence="1">N-alpha-acetyltransferase 25, NatB auxiliary subunit-like protein</fullName>
    </submittedName>
</protein>
<dbReference type="Proteomes" id="UP000194236">
    <property type="component" value="Unassembled WGS sequence"/>
</dbReference>
<name>A0A1Y3BBF0_EURMA</name>
<keyword evidence="2" id="KW-1185">Reference proteome</keyword>
<evidence type="ECO:0000313" key="2">
    <source>
        <dbReference type="Proteomes" id="UP000194236"/>
    </source>
</evidence>
<dbReference type="OrthoDB" id="1874341at2759"/>
<dbReference type="Pfam" id="PF09797">
    <property type="entry name" value="NatB_MDM20"/>
    <property type="match status" value="1"/>
</dbReference>
<accession>A0A1Y3BBF0</accession>
<dbReference type="InterPro" id="IPR019183">
    <property type="entry name" value="NAA25_NatB_aux_su"/>
</dbReference>
<evidence type="ECO:0000313" key="1">
    <source>
        <dbReference type="EMBL" id="OTF77344.1"/>
    </source>
</evidence>